<dbReference type="AlphaFoldDB" id="A0A1R0GU09"/>
<evidence type="ECO:0000313" key="2">
    <source>
        <dbReference type="Proteomes" id="UP000187455"/>
    </source>
</evidence>
<keyword evidence="2" id="KW-1185">Reference proteome</keyword>
<dbReference type="Proteomes" id="UP000187455">
    <property type="component" value="Unassembled WGS sequence"/>
</dbReference>
<dbReference type="EMBL" id="LSSL01003574">
    <property type="protein sequence ID" value="OLY80328.1"/>
    <property type="molecule type" value="Genomic_DNA"/>
</dbReference>
<organism evidence="1 2">
    <name type="scientific">Smittium mucronatum</name>
    <dbReference type="NCBI Taxonomy" id="133383"/>
    <lineage>
        <taxon>Eukaryota</taxon>
        <taxon>Fungi</taxon>
        <taxon>Fungi incertae sedis</taxon>
        <taxon>Zoopagomycota</taxon>
        <taxon>Kickxellomycotina</taxon>
        <taxon>Harpellomycetes</taxon>
        <taxon>Harpellales</taxon>
        <taxon>Legeriomycetaceae</taxon>
        <taxon>Smittium</taxon>
    </lineage>
</organism>
<evidence type="ECO:0000313" key="1">
    <source>
        <dbReference type="EMBL" id="OLY80328.1"/>
    </source>
</evidence>
<name>A0A1R0GU09_9FUNG</name>
<accession>A0A1R0GU09</accession>
<protein>
    <submittedName>
        <fullName evidence="1">Uncharacterized protein</fullName>
    </submittedName>
</protein>
<comment type="caution">
    <text evidence="1">The sequence shown here is derived from an EMBL/GenBank/DDBJ whole genome shotgun (WGS) entry which is preliminary data.</text>
</comment>
<reference evidence="1 2" key="1">
    <citation type="journal article" date="2016" name="Mol. Biol. Evol.">
        <title>Genome-Wide Survey of Gut Fungi (Harpellales) Reveals the First Horizontally Transferred Ubiquitin Gene from a Mosquito Host.</title>
        <authorList>
            <person name="Wang Y."/>
            <person name="White M.M."/>
            <person name="Kvist S."/>
            <person name="Moncalvo J.M."/>
        </authorList>
    </citation>
    <scope>NUCLEOTIDE SEQUENCE [LARGE SCALE GENOMIC DNA]</scope>
    <source>
        <strain evidence="1 2">ALG-7-W6</strain>
    </source>
</reference>
<sequence>MIIDTRKMPFKVLSSNTRDLHRHSSKMIITGRKKTQEKASFNGKSQVISYFGGTKFENGTGNASLQIPQIQSLHDSSNFSWAKFVGSNSYYSAWNLRNRDRRINDN</sequence>
<gene>
    <name evidence="1" type="ORF">AYI68_g5581</name>
</gene>
<proteinExistence type="predicted"/>